<evidence type="ECO:0000313" key="4">
    <source>
        <dbReference type="Proteomes" id="UP001209083"/>
    </source>
</evidence>
<evidence type="ECO:0000256" key="1">
    <source>
        <dbReference type="PROSITE-ProRule" id="PRU01251"/>
    </source>
</evidence>
<keyword evidence="3" id="KW-0645">Protease</keyword>
<dbReference type="GO" id="GO:0006508">
    <property type="term" value="P:proteolysis"/>
    <property type="evidence" value="ECO:0007669"/>
    <property type="project" value="UniProtKB-KW"/>
</dbReference>
<dbReference type="InterPro" id="IPR036628">
    <property type="entry name" value="Clp_N_dom_sf"/>
</dbReference>
<organism evidence="3 4">
    <name type="scientific">Saxibacter everestensis</name>
    <dbReference type="NCBI Taxonomy" id="2909229"/>
    <lineage>
        <taxon>Bacteria</taxon>
        <taxon>Bacillati</taxon>
        <taxon>Actinomycetota</taxon>
        <taxon>Actinomycetes</taxon>
        <taxon>Micrococcales</taxon>
        <taxon>Brevibacteriaceae</taxon>
        <taxon>Saxibacter</taxon>
    </lineage>
</organism>
<dbReference type="Pfam" id="PF02861">
    <property type="entry name" value="Clp_N"/>
    <property type="match status" value="1"/>
</dbReference>
<dbReference type="Gene3D" id="1.10.1780.10">
    <property type="entry name" value="Clp, N-terminal domain"/>
    <property type="match status" value="1"/>
</dbReference>
<name>A0ABY8QPQ6_9MICO</name>
<evidence type="ECO:0000259" key="2">
    <source>
        <dbReference type="PROSITE" id="PS51903"/>
    </source>
</evidence>
<dbReference type="EMBL" id="CP090958">
    <property type="protein sequence ID" value="WGW10950.1"/>
    <property type="molecule type" value="Genomic_DNA"/>
</dbReference>
<reference evidence="3 4" key="1">
    <citation type="submission" date="2023-05" db="EMBL/GenBank/DDBJ databases">
        <title>Lithophilousrod everest ZFBP1038 complete genpme.</title>
        <authorList>
            <person name="Tian M."/>
        </authorList>
    </citation>
    <scope>NUCLEOTIDE SEQUENCE [LARGE SCALE GENOMIC DNA]</scope>
    <source>
        <strain evidence="3 4">ZFBP1038</strain>
    </source>
</reference>
<dbReference type="GO" id="GO:0008233">
    <property type="term" value="F:peptidase activity"/>
    <property type="evidence" value="ECO:0007669"/>
    <property type="project" value="UniProtKB-KW"/>
</dbReference>
<protein>
    <submittedName>
        <fullName evidence="3">Clp protease N-terminal domain-containing protein</fullName>
    </submittedName>
</protein>
<dbReference type="PROSITE" id="PS51903">
    <property type="entry name" value="CLP_R"/>
    <property type="match status" value="1"/>
</dbReference>
<keyword evidence="4" id="KW-1185">Reference proteome</keyword>
<evidence type="ECO:0000313" key="3">
    <source>
        <dbReference type="EMBL" id="WGW10950.1"/>
    </source>
</evidence>
<keyword evidence="1" id="KW-0677">Repeat</keyword>
<keyword evidence="3" id="KW-0378">Hydrolase</keyword>
<dbReference type="RefSeq" id="WP_349637732.1">
    <property type="nucleotide sequence ID" value="NZ_CP090958.1"/>
</dbReference>
<sequence>MNEKMEPTPRYRRMLAAAEEEAIRRGHGYVGVEHMMLAITSDPDSVAAAALSQSTSLTQVRDDLMRILDSPGYSTPGPPISFTG</sequence>
<gene>
    <name evidence="3" type="ORF">LWF01_12640</name>
</gene>
<dbReference type="InterPro" id="IPR004176">
    <property type="entry name" value="Clp_R_N"/>
</dbReference>
<dbReference type="SUPFAM" id="SSF81923">
    <property type="entry name" value="Double Clp-N motif"/>
    <property type="match status" value="1"/>
</dbReference>
<dbReference type="Proteomes" id="UP001209083">
    <property type="component" value="Chromosome"/>
</dbReference>
<proteinExistence type="predicted"/>
<accession>A0ABY8QPQ6</accession>
<feature type="domain" description="Clp R" evidence="2">
    <location>
        <begin position="1"/>
        <end position="84"/>
    </location>
</feature>